<sequence>MSNLLNNRVNATATAAQVTAVKAAFQTILTNLPFLVGLTADERKSLITIDVSNKAFTEDAINAGVNNPTIVPSYLSVANMQSDLTLFTQLDEISGLANQLCERIEDTKMLAGSEAYSVALALYKTFGSAADAGVQGADSIVEQLKKRFPSNSSSSGTNTAPPVPVQ</sequence>
<accession>A0A2W7U4P3</accession>
<keyword evidence="3" id="KW-1185">Reference proteome</keyword>
<reference evidence="2 3" key="1">
    <citation type="submission" date="2018-06" db="EMBL/GenBank/DDBJ databases">
        <title>Flavobacterium sp IMCC34762, genome.</title>
        <authorList>
            <person name="Joung Y."/>
            <person name="Cho J."/>
            <person name="Song J."/>
        </authorList>
    </citation>
    <scope>NUCLEOTIDE SEQUENCE [LARGE SCALE GENOMIC DNA]</scope>
    <source>
        <strain evidence="2 3">IMCC34762</strain>
    </source>
</reference>
<proteinExistence type="predicted"/>
<organism evidence="2 3">
    <name type="scientific">Flavobacterium aquariorum</name>
    <dbReference type="NCBI Taxonomy" id="2217670"/>
    <lineage>
        <taxon>Bacteria</taxon>
        <taxon>Pseudomonadati</taxon>
        <taxon>Bacteroidota</taxon>
        <taxon>Flavobacteriia</taxon>
        <taxon>Flavobacteriales</taxon>
        <taxon>Flavobacteriaceae</taxon>
        <taxon>Flavobacterium</taxon>
    </lineage>
</organism>
<name>A0A2W7U4P3_9FLAO</name>
<feature type="compositionally biased region" description="Polar residues" evidence="1">
    <location>
        <begin position="149"/>
        <end position="160"/>
    </location>
</feature>
<evidence type="ECO:0000313" key="2">
    <source>
        <dbReference type="EMBL" id="PZX92159.1"/>
    </source>
</evidence>
<protein>
    <submittedName>
        <fullName evidence="2">Uncharacterized protein</fullName>
    </submittedName>
</protein>
<dbReference type="RefSeq" id="WP_111411224.1">
    <property type="nucleotide sequence ID" value="NZ_QKXH01000012.1"/>
</dbReference>
<dbReference type="EMBL" id="QKXH01000012">
    <property type="protein sequence ID" value="PZX92159.1"/>
    <property type="molecule type" value="Genomic_DNA"/>
</dbReference>
<evidence type="ECO:0000256" key="1">
    <source>
        <dbReference type="SAM" id="MobiDB-lite"/>
    </source>
</evidence>
<dbReference type="OrthoDB" id="5952844at2"/>
<feature type="region of interest" description="Disordered" evidence="1">
    <location>
        <begin position="147"/>
        <end position="166"/>
    </location>
</feature>
<comment type="caution">
    <text evidence="2">The sequence shown here is derived from an EMBL/GenBank/DDBJ whole genome shotgun (WGS) entry which is preliminary data.</text>
</comment>
<evidence type="ECO:0000313" key="3">
    <source>
        <dbReference type="Proteomes" id="UP000249177"/>
    </source>
</evidence>
<dbReference type="AlphaFoldDB" id="A0A2W7U4P3"/>
<dbReference type="Proteomes" id="UP000249177">
    <property type="component" value="Unassembled WGS sequence"/>
</dbReference>
<gene>
    <name evidence="2" type="ORF">DOS84_16580</name>
</gene>